<organism evidence="4 5">
    <name type="scientific">Sphingomonas caseinilyticus</name>
    <dbReference type="NCBI Taxonomy" id="2908205"/>
    <lineage>
        <taxon>Bacteria</taxon>
        <taxon>Pseudomonadati</taxon>
        <taxon>Pseudomonadota</taxon>
        <taxon>Alphaproteobacteria</taxon>
        <taxon>Sphingomonadales</taxon>
        <taxon>Sphingomonadaceae</taxon>
        <taxon>Sphingomonas</taxon>
    </lineage>
</organism>
<dbReference type="SUPFAM" id="SSF109755">
    <property type="entry name" value="PhoU-like"/>
    <property type="match status" value="1"/>
</dbReference>
<evidence type="ECO:0000313" key="5">
    <source>
        <dbReference type="Proteomes" id="UP001203410"/>
    </source>
</evidence>
<dbReference type="Pfam" id="PF01895">
    <property type="entry name" value="PhoU"/>
    <property type="match status" value="2"/>
</dbReference>
<dbReference type="Gene3D" id="1.20.58.220">
    <property type="entry name" value="Phosphate transport system protein phou homolog 2, domain 2"/>
    <property type="match status" value="2"/>
</dbReference>
<dbReference type="NCBIfam" id="TIGR02135">
    <property type="entry name" value="phoU_full"/>
    <property type="match status" value="1"/>
</dbReference>
<keyword evidence="2" id="KW-0813">Transport</keyword>
<dbReference type="Proteomes" id="UP001203410">
    <property type="component" value="Unassembled WGS sequence"/>
</dbReference>
<comment type="similarity">
    <text evidence="1 2">Belongs to the PhoU family.</text>
</comment>
<dbReference type="InterPro" id="IPR028366">
    <property type="entry name" value="PhoU"/>
</dbReference>
<name>A0ABT0RWI1_9SPHN</name>
<gene>
    <name evidence="4" type="primary">phoU</name>
    <name evidence="4" type="ORF">LZ496_10850</name>
</gene>
<evidence type="ECO:0000313" key="4">
    <source>
        <dbReference type="EMBL" id="MCL6699276.1"/>
    </source>
</evidence>
<dbReference type="InterPro" id="IPR038078">
    <property type="entry name" value="PhoU-like_sf"/>
</dbReference>
<sequence>MATSSGHTIKAFDEDLDRLRALISEMGGLAEHAIRESMRCLVQHDLDGAAKIVEDDKKLDALEIETERRAVQLIALRAPMAADLRDVVAAMKISSVVERIGDYAKNISKRVPLLVDRDIEPVSLMPEMAKIATQMVHDVLNAFVERDAETAIRVIERDKAVDDFYNSIFRTLLTYMMENPNNIGQSAHLLFIAKNVERVGDHATNIAEMVYYAATGEHITDRPKGADDMMVEQA</sequence>
<comment type="caution">
    <text evidence="4">The sequence shown here is derived from an EMBL/GenBank/DDBJ whole genome shotgun (WGS) entry which is preliminary data.</text>
</comment>
<comment type="subcellular location">
    <subcellularLocation>
        <location evidence="2">Cytoplasm</location>
    </subcellularLocation>
</comment>
<evidence type="ECO:0000259" key="3">
    <source>
        <dbReference type="Pfam" id="PF01895"/>
    </source>
</evidence>
<dbReference type="InterPro" id="IPR026022">
    <property type="entry name" value="PhoU_dom"/>
</dbReference>
<keyword evidence="5" id="KW-1185">Reference proteome</keyword>
<dbReference type="PIRSF" id="PIRSF003107">
    <property type="entry name" value="PhoU"/>
    <property type="match status" value="1"/>
</dbReference>
<comment type="function">
    <text evidence="2">Plays a role in the regulation of phosphate uptake.</text>
</comment>
<protein>
    <recommendedName>
        <fullName evidence="2">Phosphate-specific transport system accessory protein PhoU</fullName>
    </recommendedName>
</protein>
<proteinExistence type="inferred from homology"/>
<accession>A0ABT0RWI1</accession>
<dbReference type="PANTHER" id="PTHR42930">
    <property type="entry name" value="PHOSPHATE-SPECIFIC TRANSPORT SYSTEM ACCESSORY PROTEIN PHOU"/>
    <property type="match status" value="1"/>
</dbReference>
<keyword evidence="2" id="KW-0963">Cytoplasm</keyword>
<feature type="domain" description="PhoU" evidence="3">
    <location>
        <begin position="23"/>
        <end position="111"/>
    </location>
</feature>
<evidence type="ECO:0000256" key="1">
    <source>
        <dbReference type="ARBA" id="ARBA00008107"/>
    </source>
</evidence>
<feature type="domain" description="PhoU" evidence="3">
    <location>
        <begin position="127"/>
        <end position="210"/>
    </location>
</feature>
<dbReference type="EMBL" id="JAMGBA010000002">
    <property type="protein sequence ID" value="MCL6699276.1"/>
    <property type="molecule type" value="Genomic_DNA"/>
</dbReference>
<dbReference type="RefSeq" id="WP_249904696.1">
    <property type="nucleotide sequence ID" value="NZ_JAMGBA010000002.1"/>
</dbReference>
<dbReference type="PANTHER" id="PTHR42930:SF3">
    <property type="entry name" value="PHOSPHATE-SPECIFIC TRANSPORT SYSTEM ACCESSORY PROTEIN PHOU"/>
    <property type="match status" value="1"/>
</dbReference>
<evidence type="ECO:0000256" key="2">
    <source>
        <dbReference type="PIRNR" id="PIRNR003107"/>
    </source>
</evidence>
<keyword evidence="2" id="KW-0592">Phosphate transport</keyword>
<reference evidence="4 5" key="1">
    <citation type="submission" date="2022-05" db="EMBL/GenBank/DDBJ databases">
        <authorList>
            <person name="Jo J.-H."/>
            <person name="Im W.-T."/>
        </authorList>
    </citation>
    <scope>NUCLEOTIDE SEQUENCE [LARGE SCALE GENOMIC DNA]</scope>
    <source>
        <strain evidence="4 5">NSE70-1</strain>
    </source>
</reference>
<comment type="subunit">
    <text evidence="2">Homodimer.</text>
</comment>